<dbReference type="Gene3D" id="2.60.40.420">
    <property type="entry name" value="Cupredoxins - blue copper proteins"/>
    <property type="match status" value="3"/>
</dbReference>
<dbReference type="SUPFAM" id="SSF49503">
    <property type="entry name" value="Cupredoxins"/>
    <property type="match status" value="3"/>
</dbReference>
<dbReference type="Pfam" id="PF07732">
    <property type="entry name" value="Cu-oxidase_3"/>
    <property type="match status" value="1"/>
</dbReference>
<keyword evidence="2" id="KW-0410">Iron transport</keyword>
<dbReference type="GO" id="GO:0000329">
    <property type="term" value="C:fungal-type vacuole membrane"/>
    <property type="evidence" value="ECO:0007669"/>
    <property type="project" value="TreeGrafter"/>
</dbReference>
<dbReference type="GO" id="GO:0004322">
    <property type="term" value="F:ferroxidase activity"/>
    <property type="evidence" value="ECO:0007669"/>
    <property type="project" value="TreeGrafter"/>
</dbReference>
<dbReference type="PROSITE" id="PS00079">
    <property type="entry name" value="MULTICOPPER_OXIDASE1"/>
    <property type="match status" value="2"/>
</dbReference>
<organism evidence="14 15">
    <name type="scientific">Lachancea fermentati</name>
    <name type="common">Zygosaccharomyces fermentati</name>
    <dbReference type="NCBI Taxonomy" id="4955"/>
    <lineage>
        <taxon>Eukaryota</taxon>
        <taxon>Fungi</taxon>
        <taxon>Dikarya</taxon>
        <taxon>Ascomycota</taxon>
        <taxon>Saccharomycotina</taxon>
        <taxon>Saccharomycetes</taxon>
        <taxon>Saccharomycetales</taxon>
        <taxon>Saccharomycetaceae</taxon>
        <taxon>Lachancea</taxon>
    </lineage>
</organism>
<evidence type="ECO:0000256" key="2">
    <source>
        <dbReference type="ARBA" id="ARBA00022496"/>
    </source>
</evidence>
<dbReference type="Pfam" id="PF00394">
    <property type="entry name" value="Cu-oxidase"/>
    <property type="match status" value="1"/>
</dbReference>
<feature type="region of interest" description="Disordered" evidence="8">
    <location>
        <begin position="544"/>
        <end position="590"/>
    </location>
</feature>
<keyword evidence="9" id="KW-0472">Membrane</keyword>
<accession>A0A1G4MGT3</accession>
<keyword evidence="6" id="KW-0186">Copper</keyword>
<evidence type="ECO:0000259" key="12">
    <source>
        <dbReference type="Pfam" id="PF07731"/>
    </source>
</evidence>
<dbReference type="InterPro" id="IPR011706">
    <property type="entry name" value="Cu-oxidase_C"/>
</dbReference>
<feature type="signal peptide" evidence="10">
    <location>
        <begin position="1"/>
        <end position="17"/>
    </location>
</feature>
<dbReference type="GO" id="GO:0010106">
    <property type="term" value="P:cellular response to iron ion starvation"/>
    <property type="evidence" value="ECO:0007669"/>
    <property type="project" value="TreeGrafter"/>
</dbReference>
<dbReference type="PROSITE" id="PS00080">
    <property type="entry name" value="MULTICOPPER_OXIDASE2"/>
    <property type="match status" value="1"/>
</dbReference>
<evidence type="ECO:0000259" key="13">
    <source>
        <dbReference type="Pfam" id="PF07732"/>
    </source>
</evidence>
<keyword evidence="10" id="KW-0732">Signal</keyword>
<comment type="similarity">
    <text evidence="1">Belongs to the multicopper oxidase family.</text>
</comment>
<keyword evidence="9" id="KW-1133">Transmembrane helix</keyword>
<name>A0A1G4MGT3_LACFM</name>
<evidence type="ECO:0000256" key="7">
    <source>
        <dbReference type="ARBA" id="ARBA00023065"/>
    </source>
</evidence>
<feature type="domain" description="Plastocyanin-like" evidence="12">
    <location>
        <begin position="413"/>
        <end position="531"/>
    </location>
</feature>
<dbReference type="PANTHER" id="PTHR11709">
    <property type="entry name" value="MULTI-COPPER OXIDASE"/>
    <property type="match status" value="1"/>
</dbReference>
<evidence type="ECO:0000313" key="15">
    <source>
        <dbReference type="Proteomes" id="UP000190831"/>
    </source>
</evidence>
<dbReference type="OrthoDB" id="2121828at2759"/>
<dbReference type="InterPro" id="IPR011707">
    <property type="entry name" value="Cu-oxidase-like_N"/>
</dbReference>
<reference evidence="14 15" key="1">
    <citation type="submission" date="2016-03" db="EMBL/GenBank/DDBJ databases">
        <authorList>
            <person name="Devillers H."/>
        </authorList>
    </citation>
    <scope>NUCLEOTIDE SEQUENCE [LARGE SCALE GENOMIC DNA]</scope>
    <source>
        <strain evidence="14">CBS 6772</strain>
    </source>
</reference>
<evidence type="ECO:0000256" key="4">
    <source>
        <dbReference type="ARBA" id="ARBA00023002"/>
    </source>
</evidence>
<dbReference type="Pfam" id="PF07731">
    <property type="entry name" value="Cu-oxidase_2"/>
    <property type="match status" value="1"/>
</dbReference>
<dbReference type="GO" id="GO:0005507">
    <property type="term" value="F:copper ion binding"/>
    <property type="evidence" value="ECO:0007669"/>
    <property type="project" value="InterPro"/>
</dbReference>
<keyword evidence="5" id="KW-0408">Iron</keyword>
<keyword evidence="4" id="KW-0560">Oxidoreductase</keyword>
<evidence type="ECO:0000259" key="11">
    <source>
        <dbReference type="Pfam" id="PF00394"/>
    </source>
</evidence>
<dbReference type="InterPro" id="IPR033138">
    <property type="entry name" value="Cu_oxidase_CS"/>
</dbReference>
<dbReference type="AlphaFoldDB" id="A0A1G4MGT3"/>
<dbReference type="PANTHER" id="PTHR11709:SF434">
    <property type="entry name" value="IRON TRANSPORT MULTICOPPER OXIDASE FET5-RELATED"/>
    <property type="match status" value="1"/>
</dbReference>
<evidence type="ECO:0000256" key="9">
    <source>
        <dbReference type="SAM" id="Phobius"/>
    </source>
</evidence>
<dbReference type="InterPro" id="IPR045087">
    <property type="entry name" value="Cu-oxidase_fam"/>
</dbReference>
<dbReference type="InterPro" id="IPR001117">
    <property type="entry name" value="Cu-oxidase_2nd"/>
</dbReference>
<dbReference type="GO" id="GO:0033215">
    <property type="term" value="P:reductive iron assimilation"/>
    <property type="evidence" value="ECO:0007669"/>
    <property type="project" value="TreeGrafter"/>
</dbReference>
<evidence type="ECO:0000256" key="5">
    <source>
        <dbReference type="ARBA" id="ARBA00023004"/>
    </source>
</evidence>
<feature type="compositionally biased region" description="Basic and acidic residues" evidence="8">
    <location>
        <begin position="544"/>
        <end position="553"/>
    </location>
</feature>
<evidence type="ECO:0000256" key="6">
    <source>
        <dbReference type="ARBA" id="ARBA00023008"/>
    </source>
</evidence>
<evidence type="ECO:0000256" key="10">
    <source>
        <dbReference type="SAM" id="SignalP"/>
    </source>
</evidence>
<dbReference type="EMBL" id="LT598486">
    <property type="protein sequence ID" value="SCW03041.1"/>
    <property type="molecule type" value="Genomic_DNA"/>
</dbReference>
<keyword evidence="3" id="KW-0479">Metal-binding</keyword>
<feature type="domain" description="Plastocyanin-like" evidence="13">
    <location>
        <begin position="30"/>
        <end position="156"/>
    </location>
</feature>
<sequence length="630" mass="70259">MILLWTLVVWLQGLVVAETHLYEFNITTAADKEGKTFISINGRTDTLGPTLRVKSGDQVNLLVNNEICEQNYADALMQDYCSTSIHFHGLILGNDGLLGALHDGVPGVTQHSIPSHMSYWYNFSIPKNVCGTYWYHSHSSVQYGDGLRGLFLVECEERDKYINRVATRLEEVGTTSDAIAELPTSGQDLKIQEEVIAVSDWYSKSSIDILREVMAPNGDPDPRVEGSTTNGDTGSVAFVVDEETQYIVFRVVNMGMSGTNVLHIDGHRMCVIETDGILAKPYMVDTLAIAPGQRFSVLLKVESRDPIKIIHGCSKMMGYITKTHWILRSGQLRGNAFTGRIRDLPGFDVAERYLDYVPISGSLLPEPAQQISLDYDFADEIREPFETPMYVVNGNTMNEYFSEGLLILGDRGRRDPILLEAEQVVEIAINSIDHMRHPWHMHGHTFQVVSVGQKRDGPLHFNDADSPAMRRYKQDVANWGDRAPMTRDTINIPGHSYAVIRFVANNPGYWLLHCHVEWHMAKGLGVVFQEGDLEVSTLSIPEPFEKGKVKQEQEANTGPTQTSEPVSSGTVANTGHAESELSGYSSADGAIEEESTTATSKIRVLIVYICIMCIVNLCIWHYGLRESQRT</sequence>
<dbReference type="InterPro" id="IPR002355">
    <property type="entry name" value="Cu_oxidase_Cu_BS"/>
</dbReference>
<dbReference type="CDD" id="cd13864">
    <property type="entry name" value="CuRO_1_MCO_like_2"/>
    <property type="match status" value="1"/>
</dbReference>
<evidence type="ECO:0000313" key="14">
    <source>
        <dbReference type="EMBL" id="SCW03041.1"/>
    </source>
</evidence>
<gene>
    <name evidence="14" type="ORF">LAFE_0G01640G</name>
</gene>
<keyword evidence="7" id="KW-0813">Transport</keyword>
<keyword evidence="9" id="KW-0812">Transmembrane</keyword>
<dbReference type="InterPro" id="IPR008972">
    <property type="entry name" value="Cupredoxin"/>
</dbReference>
<feature type="transmembrane region" description="Helical" evidence="9">
    <location>
        <begin position="605"/>
        <end position="624"/>
    </location>
</feature>
<proteinExistence type="inferred from homology"/>
<keyword evidence="15" id="KW-1185">Reference proteome</keyword>
<dbReference type="STRING" id="4955.A0A1G4MGT3"/>
<evidence type="ECO:0000256" key="1">
    <source>
        <dbReference type="ARBA" id="ARBA00010609"/>
    </source>
</evidence>
<evidence type="ECO:0000256" key="3">
    <source>
        <dbReference type="ARBA" id="ARBA00022723"/>
    </source>
</evidence>
<keyword evidence="7" id="KW-0406">Ion transport</keyword>
<protein>
    <submittedName>
        <fullName evidence="14">LAFE_0G01640g1_1</fullName>
    </submittedName>
</protein>
<evidence type="ECO:0000256" key="8">
    <source>
        <dbReference type="SAM" id="MobiDB-lite"/>
    </source>
</evidence>
<dbReference type="OMA" id="MRHPWHL"/>
<feature type="compositionally biased region" description="Polar residues" evidence="8">
    <location>
        <begin position="554"/>
        <end position="573"/>
    </location>
</feature>
<feature type="chain" id="PRO_5009237380" evidence="10">
    <location>
        <begin position="18"/>
        <end position="630"/>
    </location>
</feature>
<feature type="domain" description="Plastocyanin-like" evidence="11">
    <location>
        <begin position="194"/>
        <end position="302"/>
    </location>
</feature>
<dbReference type="Proteomes" id="UP000190831">
    <property type="component" value="Chromosome G"/>
</dbReference>